<protein>
    <submittedName>
        <fullName evidence="3">DUF3794 domain-containing protein</fullName>
    </submittedName>
</protein>
<dbReference type="InterPro" id="IPR054845">
    <property type="entry name" value="Exosporium_prot_C"/>
</dbReference>
<accession>A0AAE3IVU0</accession>
<feature type="domain" description="DUF7852" evidence="2">
    <location>
        <begin position="58"/>
        <end position="108"/>
    </location>
</feature>
<dbReference type="AlphaFoldDB" id="A0AAE3IVU0"/>
<organism evidence="3 4">
    <name type="scientific">Perspicuibacillus lycopersici</name>
    <dbReference type="NCBI Taxonomy" id="1325689"/>
    <lineage>
        <taxon>Bacteria</taxon>
        <taxon>Bacillati</taxon>
        <taxon>Bacillota</taxon>
        <taxon>Bacilli</taxon>
        <taxon>Bacillales</taxon>
        <taxon>Bacillaceae</taxon>
        <taxon>Perspicuibacillus</taxon>
    </lineage>
</organism>
<dbReference type="EMBL" id="JAOUSF010000004">
    <property type="protein sequence ID" value="MCU9614538.1"/>
    <property type="molecule type" value="Genomic_DNA"/>
</dbReference>
<dbReference type="Proteomes" id="UP001209318">
    <property type="component" value="Unassembled WGS sequence"/>
</dbReference>
<feature type="region of interest" description="Disordered" evidence="1">
    <location>
        <begin position="1"/>
        <end position="28"/>
    </location>
</feature>
<evidence type="ECO:0000313" key="4">
    <source>
        <dbReference type="Proteomes" id="UP001209318"/>
    </source>
</evidence>
<proteinExistence type="predicted"/>
<sequence>MQKDQHQNHSMEPTPKGNHKDQMTKPSMPYFPGMRVQRNTVIPEVASTPIQPQQQAISTAYVNAPVVIGETTIQLNLDGNTEFPEPVLEIKEIKRNLKLTQCRLLLPTNKLFLKGVVRKNITYATPKQSTARYIVSRIHSLTTDIPFEAVTEIEFINQPIFHPTPEQENFFFFAKEKLIPDFSHKRRLLSRDFALHEQVTKEVFNEEPYCELISSKFIEFDEAIDRKTGRVIGILGERMEVPFDEGTFYQMEEKMIVEITLRVLQKQQVIMD</sequence>
<dbReference type="Pfam" id="PF25250">
    <property type="entry name" value="DUF7852"/>
    <property type="match status" value="1"/>
</dbReference>
<dbReference type="NCBIfam" id="NF045794">
    <property type="entry name" value="CsxC_fam"/>
    <property type="match status" value="1"/>
</dbReference>
<evidence type="ECO:0000256" key="1">
    <source>
        <dbReference type="SAM" id="MobiDB-lite"/>
    </source>
</evidence>
<evidence type="ECO:0000259" key="2">
    <source>
        <dbReference type="Pfam" id="PF25250"/>
    </source>
</evidence>
<comment type="caution">
    <text evidence="3">The sequence shown here is derived from an EMBL/GenBank/DDBJ whole genome shotgun (WGS) entry which is preliminary data.</text>
</comment>
<gene>
    <name evidence="3" type="ORF">OEV98_13420</name>
</gene>
<reference evidence="3" key="1">
    <citation type="submission" date="2022-10" db="EMBL/GenBank/DDBJ databases">
        <title>Description of Fervidibacillus gen. nov. in the family Fervidibacillaceae fam. nov. with two species, Fervidibacillus albus sp. nov., and Fervidibacillus halotolerans sp. nov., isolated from tidal flat sediments.</title>
        <authorList>
            <person name="Kwon K.K."/>
            <person name="Yang S.-H."/>
        </authorList>
    </citation>
    <scope>NUCLEOTIDE SEQUENCE</scope>
    <source>
        <strain evidence="3">JCM 19140</strain>
    </source>
</reference>
<evidence type="ECO:0000313" key="3">
    <source>
        <dbReference type="EMBL" id="MCU9614538.1"/>
    </source>
</evidence>
<dbReference type="RefSeq" id="WP_263073832.1">
    <property type="nucleotide sequence ID" value="NZ_JAOUSF010000004.1"/>
</dbReference>
<dbReference type="InterPro" id="IPR057174">
    <property type="entry name" value="DUF7852"/>
</dbReference>
<name>A0AAE3IVU0_9BACI</name>
<keyword evidence="4" id="KW-1185">Reference proteome</keyword>